<evidence type="ECO:0000313" key="2">
    <source>
        <dbReference type="Proteomes" id="UP000030780"/>
    </source>
</evidence>
<sequence length="78" mass="8973">MMKFDIILPQYAFKLCSQSNDGLFSFGIDDISVFKENEKAESWCDQCSYEYKGISNALCGKQLPYGFTPKRIIVIEMK</sequence>
<dbReference type="VEuPathDB" id="AmoebaDB:KM1_010050"/>
<reference evidence="1 2" key="1">
    <citation type="submission" date="2013-01" db="EMBL/GenBank/DDBJ databases">
        <authorList>
            <person name="Inman J."/>
            <person name="Zafar N."/>
            <person name="Lorenzi H."/>
            <person name="Caler E."/>
        </authorList>
    </citation>
    <scope>NUCLEOTIDE SEQUENCE [LARGE SCALE GENOMIC DNA]</scope>
    <source>
        <strain evidence="1 2">HM-3:IMSS</strain>
    </source>
</reference>
<name>M7W964_ENTHI</name>
<evidence type="ECO:0000313" key="1">
    <source>
        <dbReference type="EMBL" id="EMS16812.1"/>
    </source>
</evidence>
<organism evidence="1 2">
    <name type="scientific">Entamoeba histolytica HM-3:IMSS</name>
    <dbReference type="NCBI Taxonomy" id="885315"/>
    <lineage>
        <taxon>Eukaryota</taxon>
        <taxon>Amoebozoa</taxon>
        <taxon>Evosea</taxon>
        <taxon>Archamoebae</taxon>
        <taxon>Mastigamoebida</taxon>
        <taxon>Entamoebidae</taxon>
        <taxon>Entamoeba</taxon>
    </lineage>
</organism>
<dbReference type="Proteomes" id="UP000030780">
    <property type="component" value="Unassembled WGS sequence"/>
</dbReference>
<dbReference type="OrthoDB" id="32746at2759"/>
<gene>
    <name evidence="1" type="ORF">KM1_010050</name>
</gene>
<dbReference type="AlphaFoldDB" id="M7W964"/>
<protein>
    <submittedName>
        <fullName evidence="1">Uncharacterized protein</fullName>
    </submittedName>
</protein>
<accession>M7W964</accession>
<dbReference type="EMBL" id="KB637333">
    <property type="protein sequence ID" value="EMS16812.1"/>
    <property type="molecule type" value="Genomic_DNA"/>
</dbReference>
<proteinExistence type="predicted"/>